<dbReference type="KEGG" id="liu:OU989_22840"/>
<keyword evidence="2" id="KW-0614">Plasmid</keyword>
<accession>A0AAJ5UYE7</accession>
<dbReference type="Proteomes" id="UP001219585">
    <property type="component" value="Plasmid unnamed"/>
</dbReference>
<feature type="transmembrane region" description="Helical" evidence="1">
    <location>
        <begin position="189"/>
        <end position="207"/>
    </location>
</feature>
<keyword evidence="1" id="KW-0472">Membrane</keyword>
<feature type="transmembrane region" description="Helical" evidence="1">
    <location>
        <begin position="54"/>
        <end position="73"/>
    </location>
</feature>
<keyword evidence="1" id="KW-1133">Transmembrane helix</keyword>
<feature type="transmembrane region" description="Helical" evidence="1">
    <location>
        <begin position="85"/>
        <end position="103"/>
    </location>
</feature>
<evidence type="ECO:0008006" key="4">
    <source>
        <dbReference type="Google" id="ProtNLM"/>
    </source>
</evidence>
<geneLocation type="plasmid" evidence="2 3">
    <name>unnamed</name>
</geneLocation>
<dbReference type="InterPro" id="IPR038750">
    <property type="entry name" value="YczE/YyaS-like"/>
</dbReference>
<evidence type="ECO:0000313" key="2">
    <source>
        <dbReference type="EMBL" id="WDV09357.1"/>
    </source>
</evidence>
<proteinExistence type="predicted"/>
<feature type="transmembrane region" description="Helical" evidence="1">
    <location>
        <begin position="162"/>
        <end position="183"/>
    </location>
</feature>
<dbReference type="AlphaFoldDB" id="A0AAJ5UYE7"/>
<sequence length="217" mass="24526">MKQDALKFIQKSFVLLTCVTVVSMFATFLIHANIGMGSVEALNSSMGLLTGIKIGTVAVIVNVFLILLQIIILCKEFQLIQLLQLPIVLLQGTIINFFLYEILHTVQFDSYTERLIIVIVCSVINGIMLGLLAAIQFISFPLEAACLAIHQKMNWDFGKVRFSFDIFNMLFSLAISLYLSSHLNVREGTIISGILFSLVIGYSYQFFKRQQWVQRML</sequence>
<protein>
    <recommendedName>
        <fullName evidence="4">YitT family protein</fullName>
    </recommendedName>
</protein>
<dbReference type="Pfam" id="PF19700">
    <property type="entry name" value="DUF6198"/>
    <property type="match status" value="1"/>
</dbReference>
<reference evidence="2" key="1">
    <citation type="submission" date="2022-11" db="EMBL/GenBank/DDBJ databases">
        <title>Lysinibacillus irui.</title>
        <authorList>
            <person name="Akintayo S.O."/>
        </authorList>
    </citation>
    <scope>NUCLEOTIDE SEQUENCE</scope>
    <source>
        <strain evidence="2">IRB4-01</strain>
        <plasmid evidence="2">unnamed</plasmid>
    </source>
</reference>
<organism evidence="2 3">
    <name type="scientific">Lysinibacillus irui</name>
    <dbReference type="NCBI Taxonomy" id="2998077"/>
    <lineage>
        <taxon>Bacteria</taxon>
        <taxon>Bacillati</taxon>
        <taxon>Bacillota</taxon>
        <taxon>Bacilli</taxon>
        <taxon>Bacillales</taxon>
        <taxon>Bacillaceae</taxon>
        <taxon>Lysinibacillus</taxon>
    </lineage>
</organism>
<feature type="transmembrane region" description="Helical" evidence="1">
    <location>
        <begin position="115"/>
        <end position="142"/>
    </location>
</feature>
<dbReference type="PANTHER" id="PTHR40078:SF1">
    <property type="entry name" value="INTEGRAL MEMBRANE PROTEIN"/>
    <property type="match status" value="1"/>
</dbReference>
<gene>
    <name evidence="2" type="ORF">OU989_22840</name>
</gene>
<evidence type="ECO:0000256" key="1">
    <source>
        <dbReference type="SAM" id="Phobius"/>
    </source>
</evidence>
<dbReference type="RefSeq" id="WP_274797570.1">
    <property type="nucleotide sequence ID" value="NZ_CP113528.1"/>
</dbReference>
<keyword evidence="1" id="KW-0812">Transmembrane</keyword>
<evidence type="ECO:0000313" key="3">
    <source>
        <dbReference type="Proteomes" id="UP001219585"/>
    </source>
</evidence>
<name>A0AAJ5UYE7_9BACI</name>
<dbReference type="EMBL" id="CP113528">
    <property type="protein sequence ID" value="WDV09357.1"/>
    <property type="molecule type" value="Genomic_DNA"/>
</dbReference>
<dbReference type="PANTHER" id="PTHR40078">
    <property type="entry name" value="INTEGRAL MEMBRANE PROTEIN-RELATED"/>
    <property type="match status" value="1"/>
</dbReference>
<feature type="transmembrane region" description="Helical" evidence="1">
    <location>
        <begin position="12"/>
        <end position="34"/>
    </location>
</feature>